<organism evidence="5 6">
    <name type="scientific">Azohydromonas lata</name>
    <dbReference type="NCBI Taxonomy" id="45677"/>
    <lineage>
        <taxon>Bacteria</taxon>
        <taxon>Pseudomonadati</taxon>
        <taxon>Pseudomonadota</taxon>
        <taxon>Betaproteobacteria</taxon>
        <taxon>Burkholderiales</taxon>
        <taxon>Sphaerotilaceae</taxon>
        <taxon>Azohydromonas</taxon>
    </lineage>
</organism>
<dbReference type="SUPFAM" id="SSF81606">
    <property type="entry name" value="PP2C-like"/>
    <property type="match status" value="1"/>
</dbReference>
<feature type="domain" description="Response regulatory" evidence="4">
    <location>
        <begin position="3"/>
        <end position="117"/>
    </location>
</feature>
<dbReference type="EMBL" id="JAXOJX010000121">
    <property type="protein sequence ID" value="MDZ5461519.1"/>
    <property type="molecule type" value="Genomic_DNA"/>
</dbReference>
<keyword evidence="1" id="KW-0378">Hydrolase</keyword>
<dbReference type="Pfam" id="PF07228">
    <property type="entry name" value="SpoIIE"/>
    <property type="match status" value="1"/>
</dbReference>
<name>A0ABU5IRK2_9BURK</name>
<protein>
    <submittedName>
        <fullName evidence="5">SpoIIE family protein phosphatase</fullName>
    </submittedName>
</protein>
<keyword evidence="2" id="KW-0597">Phosphoprotein</keyword>
<dbReference type="SUPFAM" id="SSF52172">
    <property type="entry name" value="CheY-like"/>
    <property type="match status" value="1"/>
</dbReference>
<proteinExistence type="predicted"/>
<dbReference type="SMART" id="SM00331">
    <property type="entry name" value="PP2C_SIG"/>
    <property type="match status" value="1"/>
</dbReference>
<evidence type="ECO:0000313" key="6">
    <source>
        <dbReference type="Proteomes" id="UP001293718"/>
    </source>
</evidence>
<dbReference type="InterPro" id="IPR001789">
    <property type="entry name" value="Sig_transdc_resp-reg_receiver"/>
</dbReference>
<dbReference type="Gene3D" id="3.40.50.2300">
    <property type="match status" value="1"/>
</dbReference>
<sequence length="389" mass="43135">MTRILSIDDDTGIRRSLAAYLEDNGHEVLEAADGRAGLEVFERRGADLVLCDLGLPDMNGLEVVAALHARAPDTPVIVISGLSLVGEAVQALKLGAWDYITKPIADFAVLDSAIAHALDRAGLIRQNRDYQSRLEAMNRQLAHTLRQLQDDEEAARNLQQRLLPPDGLAFGDYRFTRRLLPSAYLSGDFIDYFPLDEHRIGFYLADVAGHGAASAFVSVILKTLVGRYLRSHARERDPTILHPALALSHINRDLCGEELDKHATMLYGVIDRREHTLCWCNAGHFPYPILHDGAQARFLSHPGRPLGLFENARYQDHCLSLPQHCRLLVMSDGVLELLPPAQSAGRAEALLPQVAEADGDIAQLMQRLGMEQQARRIDDIALLEIEHHA</sequence>
<keyword evidence="6" id="KW-1185">Reference proteome</keyword>
<dbReference type="Pfam" id="PF00072">
    <property type="entry name" value="Response_reg"/>
    <property type="match status" value="1"/>
</dbReference>
<dbReference type="SMART" id="SM00448">
    <property type="entry name" value="REC"/>
    <property type="match status" value="1"/>
</dbReference>
<evidence type="ECO:0000256" key="1">
    <source>
        <dbReference type="ARBA" id="ARBA00022801"/>
    </source>
</evidence>
<dbReference type="InterPro" id="IPR036457">
    <property type="entry name" value="PPM-type-like_dom_sf"/>
</dbReference>
<dbReference type="PROSITE" id="PS50110">
    <property type="entry name" value="RESPONSE_REGULATORY"/>
    <property type="match status" value="1"/>
</dbReference>
<evidence type="ECO:0000256" key="3">
    <source>
        <dbReference type="SAM" id="Coils"/>
    </source>
</evidence>
<dbReference type="RefSeq" id="WP_066330956.1">
    <property type="nucleotide sequence ID" value="NZ_JAXOJX010000121.1"/>
</dbReference>
<evidence type="ECO:0000259" key="4">
    <source>
        <dbReference type="PROSITE" id="PS50110"/>
    </source>
</evidence>
<dbReference type="InterPro" id="IPR001932">
    <property type="entry name" value="PPM-type_phosphatase-like_dom"/>
</dbReference>
<evidence type="ECO:0000256" key="2">
    <source>
        <dbReference type="PROSITE-ProRule" id="PRU00169"/>
    </source>
</evidence>
<keyword evidence="3" id="KW-0175">Coiled coil</keyword>
<dbReference type="Gene3D" id="3.60.40.10">
    <property type="entry name" value="PPM-type phosphatase domain"/>
    <property type="match status" value="1"/>
</dbReference>
<gene>
    <name evidence="5" type="ORF">SM757_33585</name>
</gene>
<dbReference type="PANTHER" id="PTHR43156:SF2">
    <property type="entry name" value="STAGE II SPORULATION PROTEIN E"/>
    <property type="match status" value="1"/>
</dbReference>
<dbReference type="Proteomes" id="UP001293718">
    <property type="component" value="Unassembled WGS sequence"/>
</dbReference>
<comment type="caution">
    <text evidence="5">The sequence shown here is derived from an EMBL/GenBank/DDBJ whole genome shotgun (WGS) entry which is preliminary data.</text>
</comment>
<feature type="coiled-coil region" evidence="3">
    <location>
        <begin position="120"/>
        <end position="161"/>
    </location>
</feature>
<dbReference type="Gene3D" id="1.20.5.390">
    <property type="entry name" value="L1 transposable element, trimerization domain"/>
    <property type="match status" value="1"/>
</dbReference>
<dbReference type="InterPro" id="IPR052016">
    <property type="entry name" value="Bact_Sigma-Reg"/>
</dbReference>
<dbReference type="InterPro" id="IPR011006">
    <property type="entry name" value="CheY-like_superfamily"/>
</dbReference>
<reference evidence="5 6" key="1">
    <citation type="submission" date="2023-11" db="EMBL/GenBank/DDBJ databases">
        <title>Draft genome of Azohydromonas lata strain H1 (DSM1123), a polyhydroxyalkanoate producer.</title>
        <authorList>
            <person name="Traversa D."/>
            <person name="D'Addabbo P."/>
            <person name="Pazzani C."/>
            <person name="Manzari C."/>
            <person name="Chiara M."/>
            <person name="Scrascia M."/>
        </authorList>
    </citation>
    <scope>NUCLEOTIDE SEQUENCE [LARGE SCALE GENOMIC DNA]</scope>
    <source>
        <strain evidence="5 6">H1</strain>
    </source>
</reference>
<dbReference type="PANTHER" id="PTHR43156">
    <property type="entry name" value="STAGE II SPORULATION PROTEIN E-RELATED"/>
    <property type="match status" value="1"/>
</dbReference>
<evidence type="ECO:0000313" key="5">
    <source>
        <dbReference type="EMBL" id="MDZ5461519.1"/>
    </source>
</evidence>
<feature type="modified residue" description="4-aspartylphosphate" evidence="2">
    <location>
        <position position="52"/>
    </location>
</feature>
<accession>A0ABU5IRK2</accession>